<feature type="non-terminal residue" evidence="2">
    <location>
        <position position="1"/>
    </location>
</feature>
<name>A0ABT8W7A8_9FLAO</name>
<evidence type="ECO:0000256" key="1">
    <source>
        <dbReference type="SAM" id="MobiDB-lite"/>
    </source>
</evidence>
<keyword evidence="3" id="KW-1185">Reference proteome</keyword>
<reference evidence="2" key="1">
    <citation type="submission" date="2023-07" db="EMBL/GenBank/DDBJ databases">
        <title>Two novel species in the genus Flavivirga.</title>
        <authorList>
            <person name="Kwon K."/>
        </authorList>
    </citation>
    <scope>NUCLEOTIDE SEQUENCE</scope>
    <source>
        <strain evidence="2">KCTC 52353</strain>
    </source>
</reference>
<accession>A0ABT8W7A8</accession>
<evidence type="ECO:0000313" key="2">
    <source>
        <dbReference type="EMBL" id="MDO5969005.1"/>
    </source>
</evidence>
<feature type="compositionally biased region" description="Polar residues" evidence="1">
    <location>
        <begin position="45"/>
        <end position="56"/>
    </location>
</feature>
<organism evidence="2 3">
    <name type="scientific">Flavivirga aquimarina</name>
    <dbReference type="NCBI Taxonomy" id="2027862"/>
    <lineage>
        <taxon>Bacteria</taxon>
        <taxon>Pseudomonadati</taxon>
        <taxon>Bacteroidota</taxon>
        <taxon>Flavobacteriia</taxon>
        <taxon>Flavobacteriales</taxon>
        <taxon>Flavobacteriaceae</taxon>
        <taxon>Flavivirga</taxon>
    </lineage>
</organism>
<sequence>SDTGKIWMDRNLGASQVATSSNDADAYGDLYQWGRAADGHESRTSSKTATLATSDTPGHGDFITNGSSPADWRSSQNDNLWQGVSGTNNPCPSGYRLPTEAEWENELTSWDSNNSAGAFASPLKLPVAGYRYRSDGSLNNVGSSGYYWSSTVSGTNASYLYFVGSNAYMYSLYRASGFSVRCLKD</sequence>
<dbReference type="Proteomes" id="UP001176883">
    <property type="component" value="Unassembled WGS sequence"/>
</dbReference>
<dbReference type="EMBL" id="JAUOEK010000058">
    <property type="protein sequence ID" value="MDO5969005.1"/>
    <property type="molecule type" value="Genomic_DNA"/>
</dbReference>
<proteinExistence type="predicted"/>
<protein>
    <submittedName>
        <fullName evidence="2">FISUMP domain-containing protein</fullName>
    </submittedName>
</protein>
<gene>
    <name evidence="2" type="ORF">Q4Q35_04220</name>
</gene>
<evidence type="ECO:0000313" key="3">
    <source>
        <dbReference type="Proteomes" id="UP001176883"/>
    </source>
</evidence>
<comment type="caution">
    <text evidence="2">The sequence shown here is derived from an EMBL/GenBank/DDBJ whole genome shotgun (WGS) entry which is preliminary data.</text>
</comment>
<feature type="region of interest" description="Disordered" evidence="1">
    <location>
        <begin position="38"/>
        <end position="60"/>
    </location>
</feature>